<gene>
    <name evidence="1" type="ORF">BKE38_21055</name>
</gene>
<evidence type="ECO:0000313" key="1">
    <source>
        <dbReference type="EMBL" id="ONG49039.1"/>
    </source>
</evidence>
<dbReference type="PANTHER" id="PTHR37946:SF1">
    <property type="entry name" value="SLL1969 PROTEIN"/>
    <property type="match status" value="1"/>
</dbReference>
<dbReference type="PANTHER" id="PTHR37946">
    <property type="entry name" value="SLL1969 PROTEIN"/>
    <property type="match status" value="1"/>
</dbReference>
<accession>A0A1V2GXZ9</accession>
<keyword evidence="2" id="KW-1185">Reference proteome</keyword>
<dbReference type="Proteomes" id="UP000188879">
    <property type="component" value="Unassembled WGS sequence"/>
</dbReference>
<dbReference type="OrthoDB" id="275181at2"/>
<dbReference type="EMBL" id="MLCO01000230">
    <property type="protein sequence ID" value="ONG49039.1"/>
    <property type="molecule type" value="Genomic_DNA"/>
</dbReference>
<protein>
    <submittedName>
        <fullName evidence="1">Uncharacterized protein</fullName>
    </submittedName>
</protein>
<reference evidence="1 2" key="1">
    <citation type="submission" date="2016-10" db="EMBL/GenBank/DDBJ databases">
        <title>Draft Genome sequence of Roseomonas sp. strain M3.</title>
        <authorList>
            <person name="Subhash Y."/>
            <person name="Lee S."/>
        </authorList>
    </citation>
    <scope>NUCLEOTIDE SEQUENCE [LARGE SCALE GENOMIC DNA]</scope>
    <source>
        <strain evidence="1 2">M3</strain>
    </source>
</reference>
<organism evidence="1 2">
    <name type="scientific">Teichococcus deserti</name>
    <dbReference type="NCBI Taxonomy" id="1817963"/>
    <lineage>
        <taxon>Bacteria</taxon>
        <taxon>Pseudomonadati</taxon>
        <taxon>Pseudomonadota</taxon>
        <taxon>Alphaproteobacteria</taxon>
        <taxon>Acetobacterales</taxon>
        <taxon>Roseomonadaceae</taxon>
        <taxon>Roseomonas</taxon>
    </lineage>
</organism>
<dbReference type="RefSeq" id="WP_076959265.1">
    <property type="nucleotide sequence ID" value="NZ_MLCO01000230.1"/>
</dbReference>
<comment type="caution">
    <text evidence="1">The sequence shown here is derived from an EMBL/GenBank/DDBJ whole genome shotgun (WGS) entry which is preliminary data.</text>
</comment>
<name>A0A1V2GXZ9_9PROT</name>
<dbReference type="SUPFAM" id="SSF53474">
    <property type="entry name" value="alpha/beta-Hydrolases"/>
    <property type="match status" value="1"/>
</dbReference>
<dbReference type="InterPro" id="IPR029058">
    <property type="entry name" value="AB_hydrolase_fold"/>
</dbReference>
<dbReference type="Gene3D" id="3.40.50.1820">
    <property type="entry name" value="alpha/beta hydrolase"/>
    <property type="match status" value="1"/>
</dbReference>
<dbReference type="AlphaFoldDB" id="A0A1V2GXZ9"/>
<evidence type="ECO:0000313" key="2">
    <source>
        <dbReference type="Proteomes" id="UP000188879"/>
    </source>
</evidence>
<sequence>MDGAALDSLAVDGLAADKVTETTATIWQAGSLRRVRRSMRAFTPWTDLWSRSGWLVQAHCSTGQARLLDPFGAVLASGLAGDCIALAARVARPAGCRRAVVLLHGLGHHTGGLARVAAALADHGFAVANLGYASLRQPLEAHARAASSAARALFEDGAAEVAFVGHSLGGLVARAAMARAGEDGWRAGRLLLLGSPARGAGIARAVAALPPYRALTGACGQAVTPAGAALVPVPDCRGIGVVAGGTGGRGYNPLLPGDNDGIVTVAETRLPECEDGFALVRARHTPLAASDGAIRAAIGFLELGRLAA</sequence>
<proteinExistence type="predicted"/>